<dbReference type="Gramene" id="KFK29142">
    <property type="protein sequence ID" value="KFK29142"/>
    <property type="gene ID" value="AALP_AA7G094000"/>
</dbReference>
<name>A0A087GGZ0_ARAAL</name>
<protein>
    <recommendedName>
        <fullName evidence="10">Homeobox-leucine zipper protein</fullName>
    </recommendedName>
    <alternativeName>
        <fullName evidence="10">HD-ZIP protein</fullName>
    </alternativeName>
    <alternativeName>
        <fullName evidence="10">Homeodomain transcription factor</fullName>
    </alternativeName>
</protein>
<accession>A0A087GGZ0</accession>
<dbReference type="CDD" id="cd00086">
    <property type="entry name" value="homeodomain"/>
    <property type="match status" value="1"/>
</dbReference>
<evidence type="ECO:0000256" key="2">
    <source>
        <dbReference type="ARBA" id="ARBA00023015"/>
    </source>
</evidence>
<dbReference type="Proteomes" id="UP000029120">
    <property type="component" value="Chromosome 7"/>
</dbReference>
<keyword evidence="11" id="KW-0175">Coiled coil</keyword>
<gene>
    <name evidence="14" type="ordered locus">AALP_Aa7g094000</name>
</gene>
<keyword evidence="6 8" id="KW-0539">Nucleus</keyword>
<dbReference type="OrthoDB" id="1084153at2759"/>
<dbReference type="GO" id="GO:0000976">
    <property type="term" value="F:transcription cis-regulatory region binding"/>
    <property type="evidence" value="ECO:0007669"/>
    <property type="project" value="UniProtKB-ARBA"/>
</dbReference>
<keyword evidence="5 10" id="KW-0804">Transcription</keyword>
<proteinExistence type="inferred from homology"/>
<evidence type="ECO:0000256" key="5">
    <source>
        <dbReference type="ARBA" id="ARBA00023163"/>
    </source>
</evidence>
<evidence type="ECO:0000256" key="6">
    <source>
        <dbReference type="ARBA" id="ARBA00023242"/>
    </source>
</evidence>
<keyword evidence="12" id="KW-0472">Membrane</keyword>
<dbReference type="EMBL" id="CM002875">
    <property type="protein sequence ID" value="KFK29142.1"/>
    <property type="molecule type" value="Genomic_DNA"/>
</dbReference>
<comment type="subcellular location">
    <subcellularLocation>
        <location evidence="1 8 9">Nucleus</location>
    </subcellularLocation>
</comment>
<evidence type="ECO:0000256" key="7">
    <source>
        <dbReference type="ARBA" id="ARBA00025748"/>
    </source>
</evidence>
<evidence type="ECO:0000256" key="10">
    <source>
        <dbReference type="RuleBase" id="RU369038"/>
    </source>
</evidence>
<dbReference type="SUPFAM" id="SSF46689">
    <property type="entry name" value="Homeodomain-like"/>
    <property type="match status" value="1"/>
</dbReference>
<evidence type="ECO:0000256" key="1">
    <source>
        <dbReference type="ARBA" id="ARBA00004123"/>
    </source>
</evidence>
<dbReference type="PANTHER" id="PTHR24326">
    <property type="entry name" value="HOMEOBOX-LEUCINE ZIPPER PROTEIN"/>
    <property type="match status" value="1"/>
</dbReference>
<keyword evidence="4 8" id="KW-0371">Homeobox</keyword>
<dbReference type="InterPro" id="IPR045224">
    <property type="entry name" value="HDZip_class_I_plant"/>
</dbReference>
<organism evidence="14 15">
    <name type="scientific">Arabis alpina</name>
    <name type="common">Alpine rock-cress</name>
    <dbReference type="NCBI Taxonomy" id="50452"/>
    <lineage>
        <taxon>Eukaryota</taxon>
        <taxon>Viridiplantae</taxon>
        <taxon>Streptophyta</taxon>
        <taxon>Embryophyta</taxon>
        <taxon>Tracheophyta</taxon>
        <taxon>Spermatophyta</taxon>
        <taxon>Magnoliopsida</taxon>
        <taxon>eudicotyledons</taxon>
        <taxon>Gunneridae</taxon>
        <taxon>Pentapetalae</taxon>
        <taxon>rosids</taxon>
        <taxon>malvids</taxon>
        <taxon>Brassicales</taxon>
        <taxon>Brassicaceae</taxon>
        <taxon>Arabideae</taxon>
        <taxon>Arabis</taxon>
    </lineage>
</organism>
<dbReference type="InterPro" id="IPR009057">
    <property type="entry name" value="Homeodomain-like_sf"/>
</dbReference>
<feature type="coiled-coil region" evidence="11">
    <location>
        <begin position="58"/>
        <end position="85"/>
    </location>
</feature>
<dbReference type="GO" id="GO:0045893">
    <property type="term" value="P:positive regulation of DNA-templated transcription"/>
    <property type="evidence" value="ECO:0007669"/>
    <property type="project" value="TreeGrafter"/>
</dbReference>
<evidence type="ECO:0000256" key="11">
    <source>
        <dbReference type="SAM" id="Coils"/>
    </source>
</evidence>
<dbReference type="InterPro" id="IPR017970">
    <property type="entry name" value="Homeobox_CS"/>
</dbReference>
<keyword evidence="15" id="KW-1185">Reference proteome</keyword>
<dbReference type="PANTHER" id="PTHR24326:SF606">
    <property type="entry name" value="HOMEOBOX-LEUCINE ZIPPER PROTEIN ATHB-54"/>
    <property type="match status" value="1"/>
</dbReference>
<dbReference type="Pfam" id="PF02183">
    <property type="entry name" value="HALZ"/>
    <property type="match status" value="1"/>
</dbReference>
<comment type="function">
    <text evidence="10">Transcription factor.</text>
</comment>
<comment type="similarity">
    <text evidence="7 10">Belongs to the HD-ZIP homeobox family. Class I subfamily.</text>
</comment>
<dbReference type="Gene3D" id="1.10.10.60">
    <property type="entry name" value="Homeodomain-like"/>
    <property type="match status" value="1"/>
</dbReference>
<dbReference type="GO" id="GO:0005634">
    <property type="term" value="C:nucleus"/>
    <property type="evidence" value="ECO:0007669"/>
    <property type="project" value="UniProtKB-SubCell"/>
</dbReference>
<dbReference type="GO" id="GO:0000981">
    <property type="term" value="F:DNA-binding transcription factor activity, RNA polymerase II-specific"/>
    <property type="evidence" value="ECO:0007669"/>
    <property type="project" value="UniProtKB-UniRule"/>
</dbReference>
<reference evidence="15" key="1">
    <citation type="journal article" date="2015" name="Nat. Plants">
        <title>Genome expansion of Arabis alpina linked with retrotransposition and reduced symmetric DNA methylation.</title>
        <authorList>
            <person name="Willing E.M."/>
            <person name="Rawat V."/>
            <person name="Mandakova T."/>
            <person name="Maumus F."/>
            <person name="James G.V."/>
            <person name="Nordstroem K.J."/>
            <person name="Becker C."/>
            <person name="Warthmann N."/>
            <person name="Chica C."/>
            <person name="Szarzynska B."/>
            <person name="Zytnicki M."/>
            <person name="Albani M.C."/>
            <person name="Kiefer C."/>
            <person name="Bergonzi S."/>
            <person name="Castaings L."/>
            <person name="Mateos J.L."/>
            <person name="Berns M.C."/>
            <person name="Bujdoso N."/>
            <person name="Piofczyk T."/>
            <person name="de Lorenzo L."/>
            <person name="Barrero-Sicilia C."/>
            <person name="Mateos I."/>
            <person name="Piednoel M."/>
            <person name="Hagmann J."/>
            <person name="Chen-Min-Tao R."/>
            <person name="Iglesias-Fernandez R."/>
            <person name="Schuster S.C."/>
            <person name="Alonso-Blanco C."/>
            <person name="Roudier F."/>
            <person name="Carbonero P."/>
            <person name="Paz-Ares J."/>
            <person name="Davis S.J."/>
            <person name="Pecinka A."/>
            <person name="Quesneville H."/>
            <person name="Colot V."/>
            <person name="Lysak M.A."/>
            <person name="Weigel D."/>
            <person name="Coupland G."/>
            <person name="Schneeberger K."/>
        </authorList>
    </citation>
    <scope>NUCLEOTIDE SEQUENCE [LARGE SCALE GENOMIC DNA]</scope>
    <source>
        <strain evidence="15">cv. Pajares</strain>
    </source>
</reference>
<keyword evidence="12" id="KW-1133">Transmembrane helix</keyword>
<dbReference type="PROSITE" id="PS00027">
    <property type="entry name" value="HOMEOBOX_1"/>
    <property type="match status" value="1"/>
</dbReference>
<evidence type="ECO:0000313" key="14">
    <source>
        <dbReference type="EMBL" id="KFK29142.1"/>
    </source>
</evidence>
<dbReference type="PROSITE" id="PS50071">
    <property type="entry name" value="HOMEOBOX_2"/>
    <property type="match status" value="1"/>
</dbReference>
<keyword evidence="2 10" id="KW-0805">Transcription regulation</keyword>
<evidence type="ECO:0000256" key="3">
    <source>
        <dbReference type="ARBA" id="ARBA00023125"/>
    </source>
</evidence>
<evidence type="ECO:0000256" key="4">
    <source>
        <dbReference type="ARBA" id="ARBA00023155"/>
    </source>
</evidence>
<feature type="transmembrane region" description="Helical" evidence="12">
    <location>
        <begin position="222"/>
        <end position="241"/>
    </location>
</feature>
<evidence type="ECO:0000313" key="15">
    <source>
        <dbReference type="Proteomes" id="UP000029120"/>
    </source>
</evidence>
<keyword evidence="12" id="KW-0812">Transmembrane</keyword>
<evidence type="ECO:0000259" key="13">
    <source>
        <dbReference type="PROSITE" id="PS50071"/>
    </source>
</evidence>
<evidence type="ECO:0000256" key="9">
    <source>
        <dbReference type="RuleBase" id="RU000682"/>
    </source>
</evidence>
<keyword evidence="3 8" id="KW-0238">DNA-binding</keyword>
<dbReference type="SMART" id="SM00389">
    <property type="entry name" value="HOX"/>
    <property type="match status" value="1"/>
</dbReference>
<feature type="domain" description="Homeobox" evidence="13">
    <location>
        <begin position="6"/>
        <end position="66"/>
    </location>
</feature>
<dbReference type="eggNOG" id="KOG0483">
    <property type="taxonomic scope" value="Eukaryota"/>
</dbReference>
<sequence length="349" mass="39448">MEEDTFSLAEKKRRLNAEQVKRLEGSFEEENKLEPERKVRIAEETGLHPRQVAVWFQNRRARGKTKQLERDYEVLKAHYDSLKLDYGNLQHERQVLTSKEQSTSLTEQMVPTCHKGWCSSSCSGSGLTAEPCRFGNYPHKEINMVELEELRNLKSLEYDPHLQCISCLPVGMLTKAGASYVVIVSSLTISVAGLRWGGLDLSLASFADPDLMKIRSASLHRFSFTFYGGLVVVASDGSVSLSGGDVSRELEPPDADDTGSALFLGYAVMFFLSTTRLMAAVCTRTRSFLRGVEARPQRQQKPLCRRRHYSCVRSRVFFCLRFTSGLWVYPVRVFTKPGRVFGFNVACLF</sequence>
<evidence type="ECO:0000256" key="12">
    <source>
        <dbReference type="SAM" id="Phobius"/>
    </source>
</evidence>
<evidence type="ECO:0000256" key="8">
    <source>
        <dbReference type="PROSITE-ProRule" id="PRU00108"/>
    </source>
</evidence>
<dbReference type="Pfam" id="PF00046">
    <property type="entry name" value="Homeodomain"/>
    <property type="match status" value="1"/>
</dbReference>
<feature type="DNA-binding region" description="Homeobox" evidence="8">
    <location>
        <begin position="8"/>
        <end position="67"/>
    </location>
</feature>
<dbReference type="InterPro" id="IPR003106">
    <property type="entry name" value="Leu_zip_homeo"/>
</dbReference>
<dbReference type="FunFam" id="1.10.10.60:FF:000144">
    <property type="entry name" value="homeobox-leucine zipper protein ATHB-6-like"/>
    <property type="match status" value="1"/>
</dbReference>
<feature type="transmembrane region" description="Helical" evidence="12">
    <location>
        <begin position="261"/>
        <end position="281"/>
    </location>
</feature>
<dbReference type="AlphaFoldDB" id="A0A087GGZ0"/>
<dbReference type="InterPro" id="IPR001356">
    <property type="entry name" value="HD"/>
</dbReference>